<dbReference type="RefSeq" id="WP_377527703.1">
    <property type="nucleotide sequence ID" value="NZ_JBHTLD010000099.1"/>
</dbReference>
<dbReference type="Pfam" id="PF20247">
    <property type="entry name" value="DUF6602"/>
    <property type="match status" value="1"/>
</dbReference>
<dbReference type="InterPro" id="IPR046537">
    <property type="entry name" value="DUF6602"/>
</dbReference>
<name>A0ABW3SPY6_9BACT</name>
<evidence type="ECO:0000313" key="3">
    <source>
        <dbReference type="Proteomes" id="UP001597094"/>
    </source>
</evidence>
<comment type="caution">
    <text evidence="2">The sequence shown here is derived from an EMBL/GenBank/DDBJ whole genome shotgun (WGS) entry which is preliminary data.</text>
</comment>
<protein>
    <submittedName>
        <fullName evidence="2">DUF6602 domain-containing protein</fullName>
    </submittedName>
</protein>
<evidence type="ECO:0000313" key="2">
    <source>
        <dbReference type="EMBL" id="MFD1186884.1"/>
    </source>
</evidence>
<keyword evidence="3" id="KW-1185">Reference proteome</keyword>
<dbReference type="EMBL" id="JBHTLD010000099">
    <property type="protein sequence ID" value="MFD1186884.1"/>
    <property type="molecule type" value="Genomic_DNA"/>
</dbReference>
<evidence type="ECO:0000259" key="1">
    <source>
        <dbReference type="Pfam" id="PF20247"/>
    </source>
</evidence>
<feature type="domain" description="DUF6602" evidence="1">
    <location>
        <begin position="23"/>
        <end position="130"/>
    </location>
</feature>
<reference evidence="3" key="1">
    <citation type="journal article" date="2019" name="Int. J. Syst. Evol. Microbiol.">
        <title>The Global Catalogue of Microorganisms (GCM) 10K type strain sequencing project: providing services to taxonomists for standard genome sequencing and annotation.</title>
        <authorList>
            <consortium name="The Broad Institute Genomics Platform"/>
            <consortium name="The Broad Institute Genome Sequencing Center for Infectious Disease"/>
            <person name="Wu L."/>
            <person name="Ma J."/>
        </authorList>
    </citation>
    <scope>NUCLEOTIDE SEQUENCE [LARGE SCALE GENOMIC DNA]</scope>
    <source>
        <strain evidence="3">JCM 31319</strain>
    </source>
</reference>
<organism evidence="2 3">
    <name type="scientific">Pontibacter rugosus</name>
    <dbReference type="NCBI Taxonomy" id="1745966"/>
    <lineage>
        <taxon>Bacteria</taxon>
        <taxon>Pseudomonadati</taxon>
        <taxon>Bacteroidota</taxon>
        <taxon>Cytophagia</taxon>
        <taxon>Cytophagales</taxon>
        <taxon>Hymenobacteraceae</taxon>
        <taxon>Pontibacter</taxon>
    </lineage>
</organism>
<sequence>MAYSDFLEEINTRTKALFSEVSAEYNFDNGPEFEIALCKLFRILLPTKYGVCRGFVVSKDGTTAGDDIIIFDQERFPSLRLLQTRDFGQKEKIPIEAVYAYIEAKHTLCLEGNGGQSLGKSLKQIEAVKNVSRAKVPMTQISPQVAILSYNANRPPYWPNYRNPLYTAIISRNVRIKENSPFVEADAFQSIMQAKCVQISQMQNAPDVLIAGSDVICVPSVNGQIESPFFMPGVSYLSPIVSKERAFSAGLTSMLYAFDHITLGNIHWPSVIAYGLNLTLVNSPE</sequence>
<accession>A0ABW3SPY6</accession>
<dbReference type="CDD" id="cd21173">
    <property type="entry name" value="NucC-like"/>
    <property type="match status" value="1"/>
</dbReference>
<gene>
    <name evidence="2" type="ORF">ACFQ2O_11765</name>
</gene>
<dbReference type="Proteomes" id="UP001597094">
    <property type="component" value="Unassembled WGS sequence"/>
</dbReference>
<proteinExistence type="predicted"/>